<comment type="subcellular location">
    <subcellularLocation>
        <location evidence="1">Cell membrane</location>
        <topology evidence="1">Multi-pass membrane protein</topology>
    </subcellularLocation>
</comment>
<reference evidence="9 10" key="1">
    <citation type="submission" date="2019-11" db="EMBL/GenBank/DDBJ databases">
        <authorList>
            <person name="Zheng R.K."/>
            <person name="Sun C.M."/>
        </authorList>
    </citation>
    <scope>NUCLEOTIDE SEQUENCE [LARGE SCALE GENOMIC DNA]</scope>
    <source>
        <strain evidence="9 10">SRB007</strain>
    </source>
</reference>
<feature type="transmembrane region" description="Helical" evidence="8">
    <location>
        <begin position="290"/>
        <end position="312"/>
    </location>
</feature>
<keyword evidence="3" id="KW-0813">Transport</keyword>
<dbReference type="EMBL" id="CP046400">
    <property type="protein sequence ID" value="QGY39753.1"/>
    <property type="molecule type" value="Genomic_DNA"/>
</dbReference>
<feature type="transmembrane region" description="Helical" evidence="8">
    <location>
        <begin position="169"/>
        <end position="188"/>
    </location>
</feature>
<evidence type="ECO:0000313" key="10">
    <source>
        <dbReference type="Proteomes" id="UP000428328"/>
    </source>
</evidence>
<feature type="transmembrane region" description="Helical" evidence="8">
    <location>
        <begin position="262"/>
        <end position="283"/>
    </location>
</feature>
<dbReference type="Pfam" id="PF01594">
    <property type="entry name" value="AI-2E_transport"/>
    <property type="match status" value="1"/>
</dbReference>
<feature type="transmembrane region" description="Helical" evidence="8">
    <location>
        <begin position="36"/>
        <end position="54"/>
    </location>
</feature>
<feature type="transmembrane region" description="Helical" evidence="8">
    <location>
        <begin position="324"/>
        <end position="357"/>
    </location>
</feature>
<keyword evidence="7 8" id="KW-0472">Membrane</keyword>
<gene>
    <name evidence="9" type="ORF">GM415_06340</name>
</gene>
<evidence type="ECO:0000256" key="6">
    <source>
        <dbReference type="ARBA" id="ARBA00022989"/>
    </source>
</evidence>
<keyword evidence="6 8" id="KW-1133">Transmembrane helix</keyword>
<dbReference type="GO" id="GO:0055085">
    <property type="term" value="P:transmembrane transport"/>
    <property type="evidence" value="ECO:0007669"/>
    <property type="project" value="TreeGrafter"/>
</dbReference>
<evidence type="ECO:0000256" key="7">
    <source>
        <dbReference type="ARBA" id="ARBA00023136"/>
    </source>
</evidence>
<protein>
    <submittedName>
        <fullName evidence="9">AI-2E family transporter</fullName>
    </submittedName>
</protein>
<dbReference type="GO" id="GO:0005886">
    <property type="term" value="C:plasma membrane"/>
    <property type="evidence" value="ECO:0007669"/>
    <property type="project" value="UniProtKB-SubCell"/>
</dbReference>
<feature type="transmembrane region" description="Helical" evidence="8">
    <location>
        <begin position="228"/>
        <end position="256"/>
    </location>
</feature>
<dbReference type="PANTHER" id="PTHR21716:SF53">
    <property type="entry name" value="PERMEASE PERM-RELATED"/>
    <property type="match status" value="1"/>
</dbReference>
<evidence type="ECO:0000256" key="5">
    <source>
        <dbReference type="ARBA" id="ARBA00022692"/>
    </source>
</evidence>
<dbReference type="AlphaFoldDB" id="A0A6I6JGW4"/>
<feature type="transmembrane region" description="Helical" evidence="8">
    <location>
        <begin position="66"/>
        <end position="87"/>
    </location>
</feature>
<keyword evidence="10" id="KW-1185">Reference proteome</keyword>
<evidence type="ECO:0000313" key="9">
    <source>
        <dbReference type="EMBL" id="QGY39753.1"/>
    </source>
</evidence>
<organism evidence="9 10">
    <name type="scientific">Pseudodesulfovibrio cashew</name>
    <dbReference type="NCBI Taxonomy" id="2678688"/>
    <lineage>
        <taxon>Bacteria</taxon>
        <taxon>Pseudomonadati</taxon>
        <taxon>Thermodesulfobacteriota</taxon>
        <taxon>Desulfovibrionia</taxon>
        <taxon>Desulfovibrionales</taxon>
        <taxon>Desulfovibrionaceae</taxon>
    </lineage>
</organism>
<evidence type="ECO:0000256" key="2">
    <source>
        <dbReference type="ARBA" id="ARBA00009773"/>
    </source>
</evidence>
<comment type="similarity">
    <text evidence="2">Belongs to the autoinducer-2 exporter (AI-2E) (TC 2.A.86) family.</text>
</comment>
<dbReference type="Proteomes" id="UP000428328">
    <property type="component" value="Chromosome"/>
</dbReference>
<evidence type="ECO:0000256" key="3">
    <source>
        <dbReference type="ARBA" id="ARBA00022448"/>
    </source>
</evidence>
<dbReference type="InterPro" id="IPR002549">
    <property type="entry name" value="AI-2E-like"/>
</dbReference>
<dbReference type="PANTHER" id="PTHR21716">
    <property type="entry name" value="TRANSMEMBRANE PROTEIN"/>
    <property type="match status" value="1"/>
</dbReference>
<feature type="transmembrane region" description="Helical" evidence="8">
    <location>
        <begin position="12"/>
        <end position="30"/>
    </location>
</feature>
<keyword evidence="4" id="KW-1003">Cell membrane</keyword>
<evidence type="ECO:0000256" key="4">
    <source>
        <dbReference type="ARBA" id="ARBA00022475"/>
    </source>
</evidence>
<dbReference type="RefSeq" id="WP_158946978.1">
    <property type="nucleotide sequence ID" value="NZ_CP046400.1"/>
</dbReference>
<keyword evidence="5 8" id="KW-0812">Transmembrane</keyword>
<evidence type="ECO:0000256" key="8">
    <source>
        <dbReference type="SAM" id="Phobius"/>
    </source>
</evidence>
<proteinExistence type="inferred from homology"/>
<name>A0A6I6JGW4_9BACT</name>
<accession>A0A6I6JGW4</accession>
<dbReference type="KEGG" id="psel:GM415_06340"/>
<evidence type="ECO:0000256" key="1">
    <source>
        <dbReference type="ARBA" id="ARBA00004651"/>
    </source>
</evidence>
<sequence>MLTSDKPYTLDRVVRLVLSAAAIVLAVWLLGYLSSALVPFVAALLLAYLLDPVTSFIERVVGNRGVAVFLSVAGLLALIVILFLTVVPMMADEFAHMGRVIKDLATDQGLAQRVRGYLPPDLWNWVRDFVRSQDIQSLFTSDGAMKVVQSLFDKAMPGIRGLLQGTANALAGVLGLAVILLYLVFMLADFGRIRSNWQNWLPKEYRQTVVEFAAEFEETMSRYFRGQVIIALLVGVLLSIGFLIIGLPLALVLGMLTGILNIAPYLGTLGVIIAMPLAALSSLEAGQTPWVGMGLALLVFAVVQAIQEVVLIPRIQGKSMGLSPWLILLALSVWGKLLGFLGLLIALPMTCLCLSYYRRLLARREAE</sequence>